<keyword evidence="2 7" id="KW-0813">Transport</keyword>
<evidence type="ECO:0000256" key="5">
    <source>
        <dbReference type="ARBA" id="ARBA00022989"/>
    </source>
</evidence>
<name>A0ABY9ZUC3_9ACTN</name>
<sequence>MTATAAPPTASGARRARWRAAVVGWAFLAPLLVLNLLVVLGPSVATVYYSFTDWSGLGPATFIGLDNYVTAFGDAKVHQALLHNLVWFVLFLTVPMAMGLLGAYLLSQVRRFQMLFRALYFIPYVVASVVNAAVWKMLLSPTSGIAHQFGVDQSWLGDTSTSLLSVNFVVDWHWWGFLAVIFLSAMQGVDPALYDAAKVDGASRWQQYRNVTLPGIRPTMVFIVLMTVIWSLKAFDYIFIMTQGGPAGSSEVVSTLMYKQAFNEYSAGYAAALGLSMTLVTAVILAVYQWMRKKGWEDE</sequence>
<keyword evidence="4 7" id="KW-0812">Transmembrane</keyword>
<evidence type="ECO:0000313" key="10">
    <source>
        <dbReference type="Proteomes" id="UP001303001"/>
    </source>
</evidence>
<proteinExistence type="inferred from homology"/>
<accession>A0ABY9ZUC3</accession>
<dbReference type="SUPFAM" id="SSF161098">
    <property type="entry name" value="MetI-like"/>
    <property type="match status" value="1"/>
</dbReference>
<evidence type="ECO:0000256" key="3">
    <source>
        <dbReference type="ARBA" id="ARBA00022475"/>
    </source>
</evidence>
<dbReference type="EMBL" id="CP134876">
    <property type="protein sequence ID" value="WNM38884.1"/>
    <property type="molecule type" value="Genomic_DNA"/>
</dbReference>
<evidence type="ECO:0000256" key="2">
    <source>
        <dbReference type="ARBA" id="ARBA00022448"/>
    </source>
</evidence>
<reference evidence="9 10" key="1">
    <citation type="submission" date="2023-09" db="EMBL/GenBank/DDBJ databases">
        <title>Micromonospora halotolerans DSM 45598 genome sequence.</title>
        <authorList>
            <person name="Mo P."/>
        </authorList>
    </citation>
    <scope>NUCLEOTIDE SEQUENCE [LARGE SCALE GENOMIC DNA]</scope>
    <source>
        <strain evidence="9 10">DSM 45598</strain>
    </source>
</reference>
<evidence type="ECO:0000256" key="4">
    <source>
        <dbReference type="ARBA" id="ARBA00022692"/>
    </source>
</evidence>
<keyword evidence="5 7" id="KW-1133">Transmembrane helix</keyword>
<evidence type="ECO:0000259" key="8">
    <source>
        <dbReference type="PROSITE" id="PS50928"/>
    </source>
</evidence>
<dbReference type="InterPro" id="IPR051393">
    <property type="entry name" value="ABC_transporter_permease"/>
</dbReference>
<evidence type="ECO:0000256" key="7">
    <source>
        <dbReference type="RuleBase" id="RU363032"/>
    </source>
</evidence>
<organism evidence="9 10">
    <name type="scientific">Micromonospora halotolerans</name>
    <dbReference type="NCBI Taxonomy" id="709879"/>
    <lineage>
        <taxon>Bacteria</taxon>
        <taxon>Bacillati</taxon>
        <taxon>Actinomycetota</taxon>
        <taxon>Actinomycetes</taxon>
        <taxon>Micromonosporales</taxon>
        <taxon>Micromonosporaceae</taxon>
        <taxon>Micromonospora</taxon>
    </lineage>
</organism>
<comment type="similarity">
    <text evidence="7">Belongs to the binding-protein-dependent transport system permease family.</text>
</comment>
<dbReference type="PANTHER" id="PTHR30193:SF37">
    <property type="entry name" value="INNER MEMBRANE ABC TRANSPORTER PERMEASE PROTEIN YCJO"/>
    <property type="match status" value="1"/>
</dbReference>
<keyword evidence="3" id="KW-1003">Cell membrane</keyword>
<feature type="transmembrane region" description="Helical" evidence="7">
    <location>
        <begin position="118"/>
        <end position="138"/>
    </location>
</feature>
<protein>
    <submittedName>
        <fullName evidence="9">Sugar ABC transporter permease</fullName>
    </submittedName>
</protein>
<evidence type="ECO:0000256" key="6">
    <source>
        <dbReference type="ARBA" id="ARBA00023136"/>
    </source>
</evidence>
<dbReference type="Gene3D" id="1.10.3720.10">
    <property type="entry name" value="MetI-like"/>
    <property type="match status" value="1"/>
</dbReference>
<feature type="transmembrane region" description="Helical" evidence="7">
    <location>
        <begin position="21"/>
        <end position="49"/>
    </location>
</feature>
<dbReference type="Pfam" id="PF00528">
    <property type="entry name" value="BPD_transp_1"/>
    <property type="match status" value="1"/>
</dbReference>
<feature type="transmembrane region" description="Helical" evidence="7">
    <location>
        <begin position="172"/>
        <end position="194"/>
    </location>
</feature>
<feature type="transmembrane region" description="Helical" evidence="7">
    <location>
        <begin position="267"/>
        <end position="288"/>
    </location>
</feature>
<feature type="domain" description="ABC transmembrane type-1" evidence="8">
    <location>
        <begin position="81"/>
        <end position="288"/>
    </location>
</feature>
<feature type="transmembrane region" description="Helical" evidence="7">
    <location>
        <begin position="215"/>
        <end position="232"/>
    </location>
</feature>
<feature type="transmembrane region" description="Helical" evidence="7">
    <location>
        <begin position="85"/>
        <end position="106"/>
    </location>
</feature>
<dbReference type="CDD" id="cd06261">
    <property type="entry name" value="TM_PBP2"/>
    <property type="match status" value="1"/>
</dbReference>
<keyword evidence="10" id="KW-1185">Reference proteome</keyword>
<keyword evidence="6 7" id="KW-0472">Membrane</keyword>
<evidence type="ECO:0000256" key="1">
    <source>
        <dbReference type="ARBA" id="ARBA00004651"/>
    </source>
</evidence>
<dbReference type="PROSITE" id="PS50928">
    <property type="entry name" value="ABC_TM1"/>
    <property type="match status" value="1"/>
</dbReference>
<dbReference type="PANTHER" id="PTHR30193">
    <property type="entry name" value="ABC TRANSPORTER PERMEASE PROTEIN"/>
    <property type="match status" value="1"/>
</dbReference>
<dbReference type="Proteomes" id="UP001303001">
    <property type="component" value="Chromosome"/>
</dbReference>
<evidence type="ECO:0000313" key="9">
    <source>
        <dbReference type="EMBL" id="WNM38884.1"/>
    </source>
</evidence>
<dbReference type="InterPro" id="IPR000515">
    <property type="entry name" value="MetI-like"/>
</dbReference>
<dbReference type="RefSeq" id="WP_313720608.1">
    <property type="nucleotide sequence ID" value="NZ_CP134876.1"/>
</dbReference>
<gene>
    <name evidence="9" type="ORF">RMN56_27760</name>
</gene>
<comment type="subcellular location">
    <subcellularLocation>
        <location evidence="1 7">Cell membrane</location>
        <topology evidence="1 7">Multi-pass membrane protein</topology>
    </subcellularLocation>
</comment>
<dbReference type="InterPro" id="IPR035906">
    <property type="entry name" value="MetI-like_sf"/>
</dbReference>